<evidence type="ECO:0000256" key="2">
    <source>
        <dbReference type="SAM" id="MobiDB-lite"/>
    </source>
</evidence>
<sequence>MEGEDAAAAMEERPLSSPFNRELSRRIESWNDCLTVEELVDCLRKSYSDDYSRLKLQPFTRRSPKIKQDGDGESSTLASTSESEDSYSSSEETEPSSSSDAIYGEKLEEKPDLMKSMLRHTYNQQANNTPMSKKIEYEVVHDNNDEKRKKIDMSKEDNEEEAEPLGSRRKCREGKGLGIVMGMLTGQGILFHGPPGCGKAKLAHAMPNETGVPFYKLSATELVSGVSVGIFLGVRKPAILAAIMVHHSVYDSLECSEKRTALPTDKRNRCSKLDRPNVEPGYVLVIGATNRPDAIDPALRRPGRFDREIALGIPDENAEVQIFVCAYVI</sequence>
<evidence type="ECO:0000313" key="4">
    <source>
        <dbReference type="EMBL" id="MCE3050044.1"/>
    </source>
</evidence>
<dbReference type="Proteomes" id="UP000823775">
    <property type="component" value="Unassembled WGS sequence"/>
</dbReference>
<dbReference type="InterPro" id="IPR027417">
    <property type="entry name" value="P-loop_NTPase"/>
</dbReference>
<dbReference type="InterPro" id="IPR003960">
    <property type="entry name" value="ATPase_AAA_CS"/>
</dbReference>
<dbReference type="SUPFAM" id="SSF52540">
    <property type="entry name" value="P-loop containing nucleoside triphosphate hydrolases"/>
    <property type="match status" value="1"/>
</dbReference>
<keyword evidence="1" id="KW-0067">ATP-binding</keyword>
<dbReference type="Gene3D" id="3.40.50.300">
    <property type="entry name" value="P-loop containing nucleotide triphosphate hydrolases"/>
    <property type="match status" value="2"/>
</dbReference>
<proteinExistence type="inferred from homology"/>
<name>A0ABS8WLP5_DATST</name>
<keyword evidence="1" id="KW-0547">Nucleotide-binding</keyword>
<dbReference type="InterPro" id="IPR055278">
    <property type="entry name" value="CDC48c"/>
</dbReference>
<dbReference type="PROSITE" id="PS00674">
    <property type="entry name" value="AAA"/>
    <property type="match status" value="1"/>
</dbReference>
<accession>A0ABS8WLP5</accession>
<feature type="compositionally biased region" description="Low complexity" evidence="2">
    <location>
        <begin position="73"/>
        <end position="100"/>
    </location>
</feature>
<dbReference type="Gene3D" id="1.10.8.60">
    <property type="match status" value="1"/>
</dbReference>
<dbReference type="InterPro" id="IPR003593">
    <property type="entry name" value="AAA+_ATPase"/>
</dbReference>
<protein>
    <recommendedName>
        <fullName evidence="3">AAA+ ATPase domain-containing protein</fullName>
    </recommendedName>
</protein>
<feature type="domain" description="AAA+ ATPase" evidence="3">
    <location>
        <begin position="185"/>
        <end position="315"/>
    </location>
</feature>
<dbReference type="EMBL" id="JACEIK010007306">
    <property type="protein sequence ID" value="MCE3050044.1"/>
    <property type="molecule type" value="Genomic_DNA"/>
</dbReference>
<dbReference type="PANTHER" id="PTHR48470">
    <property type="entry name" value="CELL DIVISION CONTROL PROTEIN 48 C ISOFORM 1"/>
    <property type="match status" value="1"/>
</dbReference>
<feature type="region of interest" description="Disordered" evidence="2">
    <location>
        <begin position="1"/>
        <end position="21"/>
    </location>
</feature>
<organism evidence="4 5">
    <name type="scientific">Datura stramonium</name>
    <name type="common">Jimsonweed</name>
    <name type="synonym">Common thornapple</name>
    <dbReference type="NCBI Taxonomy" id="4076"/>
    <lineage>
        <taxon>Eukaryota</taxon>
        <taxon>Viridiplantae</taxon>
        <taxon>Streptophyta</taxon>
        <taxon>Embryophyta</taxon>
        <taxon>Tracheophyta</taxon>
        <taxon>Spermatophyta</taxon>
        <taxon>Magnoliopsida</taxon>
        <taxon>eudicotyledons</taxon>
        <taxon>Gunneridae</taxon>
        <taxon>Pentapetalae</taxon>
        <taxon>asterids</taxon>
        <taxon>lamiids</taxon>
        <taxon>Solanales</taxon>
        <taxon>Solanaceae</taxon>
        <taxon>Solanoideae</taxon>
        <taxon>Datureae</taxon>
        <taxon>Datura</taxon>
    </lineage>
</organism>
<feature type="region of interest" description="Disordered" evidence="2">
    <location>
        <begin position="53"/>
        <end position="103"/>
    </location>
</feature>
<feature type="compositionally biased region" description="Basic and acidic residues" evidence="2">
    <location>
        <begin position="141"/>
        <end position="156"/>
    </location>
</feature>
<evidence type="ECO:0000256" key="1">
    <source>
        <dbReference type="RuleBase" id="RU003651"/>
    </source>
</evidence>
<comment type="similarity">
    <text evidence="1">Belongs to the AAA ATPase family.</text>
</comment>
<comment type="caution">
    <text evidence="4">The sequence shown here is derived from an EMBL/GenBank/DDBJ whole genome shotgun (WGS) entry which is preliminary data.</text>
</comment>
<reference evidence="4 5" key="1">
    <citation type="journal article" date="2021" name="BMC Genomics">
        <title>Datura genome reveals duplications of psychoactive alkaloid biosynthetic genes and high mutation rate following tissue culture.</title>
        <authorList>
            <person name="Rajewski A."/>
            <person name="Carter-House D."/>
            <person name="Stajich J."/>
            <person name="Litt A."/>
        </authorList>
    </citation>
    <scope>NUCLEOTIDE SEQUENCE [LARGE SCALE GENOMIC DNA]</scope>
    <source>
        <strain evidence="4">AR-01</strain>
    </source>
</reference>
<feature type="region of interest" description="Disordered" evidence="2">
    <location>
        <begin position="141"/>
        <end position="168"/>
    </location>
</feature>
<dbReference type="Pfam" id="PF00004">
    <property type="entry name" value="AAA"/>
    <property type="match status" value="2"/>
</dbReference>
<dbReference type="SMART" id="SM00382">
    <property type="entry name" value="AAA"/>
    <property type="match status" value="1"/>
</dbReference>
<evidence type="ECO:0000313" key="5">
    <source>
        <dbReference type="Proteomes" id="UP000823775"/>
    </source>
</evidence>
<gene>
    <name evidence="4" type="ORF">HAX54_046361</name>
</gene>
<evidence type="ECO:0000259" key="3">
    <source>
        <dbReference type="SMART" id="SM00382"/>
    </source>
</evidence>
<dbReference type="PANTHER" id="PTHR48470:SF1">
    <property type="entry name" value="CELL DIVISION CONTROL PROTEIN 48 C ISOFORM 1"/>
    <property type="match status" value="1"/>
</dbReference>
<dbReference type="InterPro" id="IPR003959">
    <property type="entry name" value="ATPase_AAA_core"/>
</dbReference>
<keyword evidence="5" id="KW-1185">Reference proteome</keyword>